<dbReference type="SUPFAM" id="SSF56112">
    <property type="entry name" value="Protein kinase-like (PK-like)"/>
    <property type="match status" value="1"/>
</dbReference>
<sequence>MNLHNYGFIFNDLIIDSNYVIKRGKNEKGNNKINNEILFYNYVNNNNIDFNIPSIVKTSNGYIKMEYLKNTTILTEIVNDKNLDQYMQLFLNNICNLHCHTKQMIKTRIKMDVLYEIETKLISRYDPNELLLQDINYVNSIAINGDLKYYINKIKQQILPLIENIDSYSLIHGDTHLNNILANQEQMYFIDPRGIFGETLLFGLKEYDYAKFLFGLLGYSKFDNMNIDNLDIENKNLNVDFIKECEFVFETTLFDNLTKLLTLSIWLANNSTFQCNKKRTMSLMIAFYYCEKYFALE</sequence>
<accession>A0A6C0EHA8</accession>
<evidence type="ECO:0000313" key="1">
    <source>
        <dbReference type="EMBL" id="QHT27991.1"/>
    </source>
</evidence>
<dbReference type="AlphaFoldDB" id="A0A6C0EHA8"/>
<organism evidence="1">
    <name type="scientific">viral metagenome</name>
    <dbReference type="NCBI Taxonomy" id="1070528"/>
    <lineage>
        <taxon>unclassified sequences</taxon>
        <taxon>metagenomes</taxon>
        <taxon>organismal metagenomes</taxon>
    </lineage>
</organism>
<protein>
    <recommendedName>
        <fullName evidence="2">Aminoglycoside phosphotransferase domain-containing protein</fullName>
    </recommendedName>
</protein>
<name>A0A6C0EHA8_9ZZZZ</name>
<dbReference type="InterPro" id="IPR011009">
    <property type="entry name" value="Kinase-like_dom_sf"/>
</dbReference>
<dbReference type="EMBL" id="MN738851">
    <property type="protein sequence ID" value="QHT27991.1"/>
    <property type="molecule type" value="Genomic_DNA"/>
</dbReference>
<evidence type="ECO:0008006" key="2">
    <source>
        <dbReference type="Google" id="ProtNLM"/>
    </source>
</evidence>
<proteinExistence type="predicted"/>
<reference evidence="1" key="1">
    <citation type="journal article" date="2020" name="Nature">
        <title>Giant virus diversity and host interactions through global metagenomics.</title>
        <authorList>
            <person name="Schulz F."/>
            <person name="Roux S."/>
            <person name="Paez-Espino D."/>
            <person name="Jungbluth S."/>
            <person name="Walsh D.A."/>
            <person name="Denef V.J."/>
            <person name="McMahon K.D."/>
            <person name="Konstantinidis K.T."/>
            <person name="Eloe-Fadrosh E.A."/>
            <person name="Kyrpides N.C."/>
            <person name="Woyke T."/>
        </authorList>
    </citation>
    <scope>NUCLEOTIDE SEQUENCE</scope>
    <source>
        <strain evidence="1">GVMAG-M-3300001348-25</strain>
    </source>
</reference>
<dbReference type="Gene3D" id="1.10.510.10">
    <property type="entry name" value="Transferase(Phosphotransferase) domain 1"/>
    <property type="match status" value="1"/>
</dbReference>